<evidence type="ECO:0000313" key="3">
    <source>
        <dbReference type="Proteomes" id="UP001606301"/>
    </source>
</evidence>
<dbReference type="InterPro" id="IPR002586">
    <property type="entry name" value="CobQ/CobB/MinD/ParA_Nub-bd_dom"/>
</dbReference>
<evidence type="ECO:0000313" key="2">
    <source>
        <dbReference type="EMBL" id="MFG6443007.1"/>
    </source>
</evidence>
<feature type="domain" description="CobQ/CobB/MinD/ParA nucleotide binding" evidence="1">
    <location>
        <begin position="4"/>
        <end position="175"/>
    </location>
</feature>
<accession>A0ABW7FNU4</accession>
<dbReference type="Pfam" id="PF01656">
    <property type="entry name" value="CbiA"/>
    <property type="match status" value="1"/>
</dbReference>
<comment type="caution">
    <text evidence="2">The sequence shown here is derived from an EMBL/GenBank/DDBJ whole genome shotgun (WGS) entry which is preliminary data.</text>
</comment>
<proteinExistence type="predicted"/>
<dbReference type="SUPFAM" id="SSF52540">
    <property type="entry name" value="P-loop containing nucleoside triphosphate hydrolases"/>
    <property type="match status" value="1"/>
</dbReference>
<dbReference type="RefSeq" id="WP_394400948.1">
    <property type="nucleotide sequence ID" value="NZ_JBIGHW010000014.1"/>
</dbReference>
<gene>
    <name evidence="2" type="ORF">ACG0Z3_20145</name>
</gene>
<dbReference type="PIRSF" id="PIRSF009320">
    <property type="entry name" value="Nuc_binding_HP_1000"/>
    <property type="match status" value="1"/>
</dbReference>
<dbReference type="PANTHER" id="PTHR13696:SF96">
    <property type="entry name" value="COBQ_COBB_MIND_PARA NUCLEOTIDE BINDING DOMAIN-CONTAINING PROTEIN"/>
    <property type="match status" value="1"/>
</dbReference>
<reference evidence="2 3" key="1">
    <citation type="submission" date="2024-08" db="EMBL/GenBank/DDBJ databases">
        <authorList>
            <person name="Lu H."/>
        </authorList>
    </citation>
    <scope>NUCLEOTIDE SEQUENCE [LARGE SCALE GENOMIC DNA]</scope>
    <source>
        <strain evidence="2 3">LKC17W</strain>
    </source>
</reference>
<dbReference type="InterPro" id="IPR050678">
    <property type="entry name" value="DNA_Partitioning_ATPase"/>
</dbReference>
<evidence type="ECO:0000259" key="1">
    <source>
        <dbReference type="Pfam" id="PF01656"/>
    </source>
</evidence>
<dbReference type="CDD" id="cd02042">
    <property type="entry name" value="ParAB_family"/>
    <property type="match status" value="1"/>
</dbReference>
<dbReference type="Proteomes" id="UP001606301">
    <property type="component" value="Unassembled WGS sequence"/>
</dbReference>
<dbReference type="InterPro" id="IPR027417">
    <property type="entry name" value="P-loop_NTPase"/>
</dbReference>
<protein>
    <submittedName>
        <fullName evidence="2">AAA family ATPase</fullName>
    </submittedName>
</protein>
<dbReference type="EMBL" id="JBIGHW010000014">
    <property type="protein sequence ID" value="MFG6443007.1"/>
    <property type="molecule type" value="Genomic_DNA"/>
</dbReference>
<dbReference type="Gene3D" id="3.40.50.300">
    <property type="entry name" value="P-loop containing nucleotide triphosphate hydrolases"/>
    <property type="match status" value="1"/>
</dbReference>
<organism evidence="2 3">
    <name type="scientific">Pelomonas margarita</name>
    <dbReference type="NCBI Taxonomy" id="3299031"/>
    <lineage>
        <taxon>Bacteria</taxon>
        <taxon>Pseudomonadati</taxon>
        <taxon>Pseudomonadota</taxon>
        <taxon>Betaproteobacteria</taxon>
        <taxon>Burkholderiales</taxon>
        <taxon>Sphaerotilaceae</taxon>
        <taxon>Roseateles</taxon>
    </lineage>
</organism>
<sequence>MLTIAVFSQKGGAGKSTLAVHLAVAASRSMKVILVDADQQATVANWAADRKQPSPFIARAEPSSIEQLLAAARDEGFDLAVIDCPPHAAPGTAALLRAADHIVIPSQPTMPDLAATARSVALARATGKPHSFVINRAPTRAPEVAQTIAALSTGGVVSPIVIGDRCAFSRALADGIAVTECASGSSKAAAEITDYWTWLSEHMRKEETWQTQQAAA</sequence>
<keyword evidence="3" id="KW-1185">Reference proteome</keyword>
<dbReference type="PANTHER" id="PTHR13696">
    <property type="entry name" value="P-LOOP CONTAINING NUCLEOSIDE TRIPHOSPHATE HYDROLASE"/>
    <property type="match status" value="1"/>
</dbReference>
<name>A0ABW7FNU4_9BURK</name>